<evidence type="ECO:0000313" key="2">
    <source>
        <dbReference type="Proteomes" id="UP000800036"/>
    </source>
</evidence>
<keyword evidence="2" id="KW-1185">Reference proteome</keyword>
<dbReference type="Proteomes" id="UP000800036">
    <property type="component" value="Unassembled WGS sequence"/>
</dbReference>
<reference evidence="1" key="1">
    <citation type="journal article" date="2020" name="Stud. Mycol.">
        <title>101 Dothideomycetes genomes: a test case for predicting lifestyles and emergence of pathogens.</title>
        <authorList>
            <person name="Haridas S."/>
            <person name="Albert R."/>
            <person name="Binder M."/>
            <person name="Bloem J."/>
            <person name="Labutti K."/>
            <person name="Salamov A."/>
            <person name="Andreopoulos B."/>
            <person name="Baker S."/>
            <person name="Barry K."/>
            <person name="Bills G."/>
            <person name="Bluhm B."/>
            <person name="Cannon C."/>
            <person name="Castanera R."/>
            <person name="Culley D."/>
            <person name="Daum C."/>
            <person name="Ezra D."/>
            <person name="Gonzalez J."/>
            <person name="Henrissat B."/>
            <person name="Kuo A."/>
            <person name="Liang C."/>
            <person name="Lipzen A."/>
            <person name="Lutzoni F."/>
            <person name="Magnuson J."/>
            <person name="Mondo S."/>
            <person name="Nolan M."/>
            <person name="Ohm R."/>
            <person name="Pangilinan J."/>
            <person name="Park H.-J."/>
            <person name="Ramirez L."/>
            <person name="Alfaro M."/>
            <person name="Sun H."/>
            <person name="Tritt A."/>
            <person name="Yoshinaga Y."/>
            <person name="Zwiers L.-H."/>
            <person name="Turgeon B."/>
            <person name="Goodwin S."/>
            <person name="Spatafora J."/>
            <person name="Crous P."/>
            <person name="Grigoriev I."/>
        </authorList>
    </citation>
    <scope>NUCLEOTIDE SEQUENCE</scope>
    <source>
        <strain evidence="1">CBS 107.79</strain>
    </source>
</reference>
<name>A0A6A5VIW2_9PLEO</name>
<proteinExistence type="predicted"/>
<organism evidence="1 2">
    <name type="scientific">Bimuria novae-zelandiae CBS 107.79</name>
    <dbReference type="NCBI Taxonomy" id="1447943"/>
    <lineage>
        <taxon>Eukaryota</taxon>
        <taxon>Fungi</taxon>
        <taxon>Dikarya</taxon>
        <taxon>Ascomycota</taxon>
        <taxon>Pezizomycotina</taxon>
        <taxon>Dothideomycetes</taxon>
        <taxon>Pleosporomycetidae</taxon>
        <taxon>Pleosporales</taxon>
        <taxon>Massarineae</taxon>
        <taxon>Didymosphaeriaceae</taxon>
        <taxon>Bimuria</taxon>
    </lineage>
</organism>
<evidence type="ECO:0000313" key="1">
    <source>
        <dbReference type="EMBL" id="KAF1977164.1"/>
    </source>
</evidence>
<gene>
    <name evidence="1" type="ORF">BU23DRAFT_322261</name>
</gene>
<dbReference type="EMBL" id="ML976664">
    <property type="protein sequence ID" value="KAF1977164.1"/>
    <property type="molecule type" value="Genomic_DNA"/>
</dbReference>
<protein>
    <submittedName>
        <fullName evidence="1">Uncharacterized protein</fullName>
    </submittedName>
</protein>
<dbReference type="AlphaFoldDB" id="A0A6A5VIW2"/>
<accession>A0A6A5VIW2</accession>
<sequence length="113" mass="12815">MPEGSEKTLRLAESRIPRQLWSLRRLAIAWKRFLALLVSPGHLIRSLQWVSSSTSVQMMPATQIMLNGWRPYTRACGWWGPHQSAIDQLPGVISLENIDSSIYSAKAPRTLDE</sequence>